<feature type="domain" description="Phosphotyrosine protein phosphatase I" evidence="2">
    <location>
        <begin position="6"/>
        <end position="129"/>
    </location>
</feature>
<evidence type="ECO:0000259" key="2">
    <source>
        <dbReference type="SMART" id="SM00226"/>
    </source>
</evidence>
<keyword evidence="1" id="KW-0059">Arsenical resistance</keyword>
<dbReference type="RefSeq" id="WP_268185303.1">
    <property type="nucleotide sequence ID" value="NZ_CP113361.1"/>
</dbReference>
<evidence type="ECO:0000256" key="1">
    <source>
        <dbReference type="ARBA" id="ARBA00022849"/>
    </source>
</evidence>
<dbReference type="EMBL" id="CP113361">
    <property type="protein sequence ID" value="WAI00130.1"/>
    <property type="molecule type" value="Genomic_DNA"/>
</dbReference>
<reference evidence="3" key="1">
    <citation type="submission" date="2022-11" db="EMBL/GenBank/DDBJ databases">
        <title>Complete genome sequence of Methanogenium organophilum DSM 3596.</title>
        <authorList>
            <person name="Chen S.-C."/>
            <person name="Lai S.-J."/>
            <person name="You Y.-T."/>
        </authorList>
    </citation>
    <scope>NUCLEOTIDE SEQUENCE</scope>
    <source>
        <strain evidence="3">DSM 3596</strain>
    </source>
</reference>
<sequence length="141" mass="14764">MTPDPHRVLFVCTYNSVRSPMAAAILNAVASERYVAESAGLFPSPVDPGVVSVMRERGIDLSSHCPRSLGDCSSSAYGTIIVLSPAVREYAYSLPPAGRLISLDIPVPGAKGADGLDGLRQLCRVLADAIGDCFPDAGVVF</sequence>
<evidence type="ECO:0000313" key="3">
    <source>
        <dbReference type="EMBL" id="WAI00130.1"/>
    </source>
</evidence>
<name>A0A9X9T6W4_METOG</name>
<dbReference type="Proteomes" id="UP001163096">
    <property type="component" value="Chromosome"/>
</dbReference>
<proteinExistence type="predicted"/>
<dbReference type="Gene3D" id="3.40.50.2300">
    <property type="match status" value="1"/>
</dbReference>
<dbReference type="SMART" id="SM00226">
    <property type="entry name" value="LMWPc"/>
    <property type="match status" value="1"/>
</dbReference>
<gene>
    <name evidence="3" type="ORF">OU421_06715</name>
</gene>
<dbReference type="AlphaFoldDB" id="A0A9X9T6W4"/>
<dbReference type="InterPro" id="IPR036196">
    <property type="entry name" value="Ptyr_pPase_sf"/>
</dbReference>
<evidence type="ECO:0000313" key="4">
    <source>
        <dbReference type="Proteomes" id="UP001163096"/>
    </source>
</evidence>
<dbReference type="KEGG" id="mou:OU421_06715"/>
<dbReference type="Pfam" id="PF01451">
    <property type="entry name" value="LMWPc"/>
    <property type="match status" value="1"/>
</dbReference>
<organism evidence="3 4">
    <name type="scientific">Methanogenium organophilum</name>
    <dbReference type="NCBI Taxonomy" id="2199"/>
    <lineage>
        <taxon>Archaea</taxon>
        <taxon>Methanobacteriati</taxon>
        <taxon>Methanobacteriota</taxon>
        <taxon>Stenosarchaea group</taxon>
        <taxon>Methanomicrobia</taxon>
        <taxon>Methanomicrobiales</taxon>
        <taxon>Methanomicrobiaceae</taxon>
        <taxon>Methanogenium</taxon>
    </lineage>
</organism>
<dbReference type="PANTHER" id="PTHR43428">
    <property type="entry name" value="ARSENATE REDUCTASE"/>
    <property type="match status" value="1"/>
</dbReference>
<accession>A0A9X9T6W4</accession>
<keyword evidence="4" id="KW-1185">Reference proteome</keyword>
<protein>
    <recommendedName>
        <fullName evidence="2">Phosphotyrosine protein phosphatase I domain-containing protein</fullName>
    </recommendedName>
</protein>
<dbReference type="GeneID" id="76834779"/>
<dbReference type="GO" id="GO:0046685">
    <property type="term" value="P:response to arsenic-containing substance"/>
    <property type="evidence" value="ECO:0007669"/>
    <property type="project" value="UniProtKB-KW"/>
</dbReference>
<dbReference type="InterPro" id="IPR023485">
    <property type="entry name" value="Ptyr_pPase"/>
</dbReference>
<dbReference type="SUPFAM" id="SSF52788">
    <property type="entry name" value="Phosphotyrosine protein phosphatases I"/>
    <property type="match status" value="1"/>
</dbReference>
<dbReference type="PANTHER" id="PTHR43428:SF1">
    <property type="entry name" value="ARSENATE REDUCTASE"/>
    <property type="match status" value="1"/>
</dbReference>